<dbReference type="Proteomes" id="UP000075398">
    <property type="component" value="Unassembled WGS sequence"/>
</dbReference>
<evidence type="ECO:0000313" key="2">
    <source>
        <dbReference type="Proteomes" id="UP000075398"/>
    </source>
</evidence>
<evidence type="ECO:0000313" key="1">
    <source>
        <dbReference type="EMBL" id="KYC52648.1"/>
    </source>
</evidence>
<name>A0A150J6D2_9EURY</name>
<reference evidence="1 2" key="1">
    <citation type="journal article" date="2016" name="ISME J.">
        <title>Chasing the elusive Euryarchaeota class WSA2: genomes reveal a uniquely fastidious methyl-reducing methanogen.</title>
        <authorList>
            <person name="Nobu M.K."/>
            <person name="Narihiro T."/>
            <person name="Kuroda K."/>
            <person name="Mei R."/>
            <person name="Liu W.T."/>
        </authorList>
    </citation>
    <scope>NUCLEOTIDE SEQUENCE [LARGE SCALE GENOMIC DNA]</scope>
    <source>
        <strain evidence="1">U1lsi0528_Bin055</strain>
    </source>
</reference>
<dbReference type="EMBL" id="LNGC01000019">
    <property type="protein sequence ID" value="KYC52648.1"/>
    <property type="molecule type" value="Genomic_DNA"/>
</dbReference>
<comment type="caution">
    <text evidence="1">The sequence shown here is derived from an EMBL/GenBank/DDBJ whole genome shotgun (WGS) entry which is preliminary data.</text>
</comment>
<gene>
    <name evidence="1" type="ORF">AMQ22_00698</name>
</gene>
<sequence length="71" mass="8039">MIIKPTEKKTQKLYKTLSEAATILCDALIYGEASETMIDKFITTRKEAVNVMGQDWVNTVIEQSFKLIIGE</sequence>
<proteinExistence type="predicted"/>
<dbReference type="AlphaFoldDB" id="A0A150J6D2"/>
<organism evidence="1 2">
    <name type="scientific">Candidatus Methanofastidiosum methylothiophilum</name>
    <dbReference type="NCBI Taxonomy" id="1705564"/>
    <lineage>
        <taxon>Archaea</taxon>
        <taxon>Methanobacteriati</taxon>
        <taxon>Methanobacteriota</taxon>
        <taxon>Stenosarchaea group</taxon>
        <taxon>Candidatus Methanofastidiosia</taxon>
        <taxon>Candidatus Methanofastidiosales</taxon>
        <taxon>Candidatus Methanofastidiosaceae</taxon>
        <taxon>Candidatus Methanofastidiosum</taxon>
    </lineage>
</organism>
<accession>A0A150J6D2</accession>
<protein>
    <submittedName>
        <fullName evidence="1">Uncharacterized protein</fullName>
    </submittedName>
</protein>